<evidence type="ECO:0000313" key="3">
    <source>
        <dbReference type="Proteomes" id="UP000247780"/>
    </source>
</evidence>
<dbReference type="EMBL" id="QICQ01000020">
    <property type="protein sequence ID" value="PXV79801.1"/>
    <property type="molecule type" value="Genomic_DNA"/>
</dbReference>
<name>A0ABX5M783_9PROT</name>
<comment type="caution">
    <text evidence="2">The sequence shown here is derived from an EMBL/GenBank/DDBJ whole genome shotgun (WGS) entry which is preliminary data.</text>
</comment>
<keyword evidence="2" id="KW-0489">Methyltransferase</keyword>
<dbReference type="GO" id="GO:0032259">
    <property type="term" value="P:methylation"/>
    <property type="evidence" value="ECO:0007669"/>
    <property type="project" value="UniProtKB-KW"/>
</dbReference>
<feature type="domain" description="Type II methyltransferase M.TaqI-like" evidence="1">
    <location>
        <begin position="95"/>
        <end position="246"/>
    </location>
</feature>
<dbReference type="InterPro" id="IPR011639">
    <property type="entry name" value="MethylTrfase_TaqI-like_dom"/>
</dbReference>
<dbReference type="RefSeq" id="WP_011634392.1">
    <property type="nucleotide sequence ID" value="NZ_FNYF01000036.1"/>
</dbReference>
<dbReference type="Pfam" id="PF07669">
    <property type="entry name" value="Eco57I"/>
    <property type="match status" value="1"/>
</dbReference>
<accession>A0ABX5M783</accession>
<organism evidence="2 3">
    <name type="scientific">Nitrosomonas eutropha</name>
    <dbReference type="NCBI Taxonomy" id="916"/>
    <lineage>
        <taxon>Bacteria</taxon>
        <taxon>Pseudomonadati</taxon>
        <taxon>Pseudomonadota</taxon>
        <taxon>Betaproteobacteria</taxon>
        <taxon>Nitrosomonadales</taxon>
        <taxon>Nitrosomonadaceae</taxon>
        <taxon>Nitrosomonas</taxon>
    </lineage>
</organism>
<dbReference type="Gene3D" id="3.40.50.150">
    <property type="entry name" value="Vaccinia Virus protein VP39"/>
    <property type="match status" value="1"/>
</dbReference>
<sequence>MDALTIKPTAHVVDVLGNVIGRDQPILRMEKALEMVALLGEKVFTDENVIFFDPFCKAGELLLACAFHSCWAKAKGKAKLLDVDMVMKEIYQSNRYFGLASDERHHRLSIRTFLGNEHSHSENYNQIIRDGHYVSEEDGALDAQKFEREFNSMIEYINLKTKNKKIIAIGNPPYQESDGGFGASARLIYPYFIENIIDSKAVDEFILVVPSRWFSGGKNLDRFRKRMMTSNQIKTIRYFEKSEEVFPTVQIKGGVCYLQWSSSYNGKPQFNYGHSNTEIDLERFDVIPDDPESPSIILKVLDQSDEFVSSIAWSGKPFGLRTFYFKRNDSTQTENKNTIRCYSTGRAIYNIDRNLITKNKDKIDRYKVVAPRAYGKGMSRCTLPVDQIFLLGKGEISTETYNVIGCFETETEAQNFRIYLQTDFSRYLLGLRKLTQDIPKDRWNWVPLLDLEIEWTNERLAEYFHLTKREQEHIKKKVQEWS</sequence>
<keyword evidence="2" id="KW-0808">Transferase</keyword>
<dbReference type="Proteomes" id="UP000247780">
    <property type="component" value="Unassembled WGS sequence"/>
</dbReference>
<keyword evidence="3" id="KW-1185">Reference proteome</keyword>
<proteinExistence type="predicted"/>
<gene>
    <name evidence="2" type="ORF">C8R14_12012</name>
</gene>
<evidence type="ECO:0000259" key="1">
    <source>
        <dbReference type="Pfam" id="PF07669"/>
    </source>
</evidence>
<dbReference type="GO" id="GO:0008168">
    <property type="term" value="F:methyltransferase activity"/>
    <property type="evidence" value="ECO:0007669"/>
    <property type="project" value="UniProtKB-KW"/>
</dbReference>
<reference evidence="2 3" key="1">
    <citation type="submission" date="2018-04" db="EMBL/GenBank/DDBJ databases">
        <title>Active sludge and wastewater microbial communities from Klosterneuburg, Austria.</title>
        <authorList>
            <person name="Wagner M."/>
        </authorList>
    </citation>
    <scope>NUCLEOTIDE SEQUENCE [LARGE SCALE GENOMIC DNA]</scope>
    <source>
        <strain evidence="2 3">Nm 57</strain>
    </source>
</reference>
<dbReference type="SUPFAM" id="SSF53335">
    <property type="entry name" value="S-adenosyl-L-methionine-dependent methyltransferases"/>
    <property type="match status" value="1"/>
</dbReference>
<protein>
    <submittedName>
        <fullName evidence="2">Eco57I restriction-modification methylase</fullName>
    </submittedName>
</protein>
<dbReference type="InterPro" id="IPR029063">
    <property type="entry name" value="SAM-dependent_MTases_sf"/>
</dbReference>
<evidence type="ECO:0000313" key="2">
    <source>
        <dbReference type="EMBL" id="PXV79801.1"/>
    </source>
</evidence>